<dbReference type="EMBL" id="JBEPSD010000001">
    <property type="protein sequence ID" value="MET4568881.1"/>
    <property type="molecule type" value="Genomic_DNA"/>
</dbReference>
<dbReference type="GO" id="GO:0008718">
    <property type="term" value="F:D-amino-acid dehydrogenase activity"/>
    <property type="evidence" value="ECO:0007669"/>
    <property type="project" value="UniProtKB-EC"/>
</dbReference>
<dbReference type="SUPFAM" id="SSF51905">
    <property type="entry name" value="FAD/NAD(P)-binding domain"/>
    <property type="match status" value="1"/>
</dbReference>
<dbReference type="Proteomes" id="UP001549251">
    <property type="component" value="Unassembled WGS sequence"/>
</dbReference>
<dbReference type="InterPro" id="IPR036188">
    <property type="entry name" value="FAD/NAD-bd_sf"/>
</dbReference>
<evidence type="ECO:0000313" key="4">
    <source>
        <dbReference type="EMBL" id="MET4568881.1"/>
    </source>
</evidence>
<organism evidence="4 5">
    <name type="scientific">Rhodanobacter soli</name>
    <dbReference type="NCBI Taxonomy" id="590609"/>
    <lineage>
        <taxon>Bacteria</taxon>
        <taxon>Pseudomonadati</taxon>
        <taxon>Pseudomonadota</taxon>
        <taxon>Gammaproteobacteria</taxon>
        <taxon>Lysobacterales</taxon>
        <taxon>Rhodanobacteraceae</taxon>
        <taxon>Rhodanobacter</taxon>
    </lineage>
</organism>
<dbReference type="PANTHER" id="PTHR13847">
    <property type="entry name" value="SARCOSINE DEHYDROGENASE-RELATED"/>
    <property type="match status" value="1"/>
</dbReference>
<accession>A0ABV2PV25</accession>
<comment type="caution">
    <text evidence="4">The sequence shown here is derived from an EMBL/GenBank/DDBJ whole genome shotgun (WGS) entry which is preliminary data.</text>
</comment>
<sequence length="431" mass="46820">MTAQTPPESAGPSVTTTIDPVPATFVPDERTMDVTVLGAGVVGVATAYAAARRGLSVRLVDRASGPALGTSFANGAQLSYVYTDALGSPALWKHLPQLLLGLDPVFRMHWLFDPDSLKWGLAFLRNTTASRFRENTLAVLELAMESKSAMDALLQRHRIEFSHSAPGKMHLYHDAGALRRAEAIAAIKQRHGVVQQVLSPREAAAVEPALEGVTGLVGVMHSPQEEVGDPHRFCVELLRVLRERYGVQACFETDIDDLVREPDAITLATRDGRRLRSRQLVVCAGVESTRLAHRLGIRMPLMPMKGYSFTTRCGPHTPVTSITDTTRKLVFCRLGDQLRVAGLAELGVRDIAVDPERSDLLVALARESLPAAANYDAIESRWAGLRPMTPSSMPIMRQVQDGIVFNVGHGMLGWTLAMGAGERAAALLAQR</sequence>
<keyword evidence="2 4" id="KW-0560">Oxidoreductase</keyword>
<comment type="similarity">
    <text evidence="1">Belongs to the DadA oxidoreductase family.</text>
</comment>
<feature type="domain" description="FAD dependent oxidoreductase" evidence="3">
    <location>
        <begin position="33"/>
        <end position="427"/>
    </location>
</feature>
<dbReference type="PANTHER" id="PTHR13847:SF280">
    <property type="entry name" value="D-AMINO ACID DEHYDROGENASE"/>
    <property type="match status" value="1"/>
</dbReference>
<name>A0ABV2PV25_9GAMM</name>
<gene>
    <name evidence="4" type="ORF">ABIE04_001208</name>
</gene>
<dbReference type="Gene3D" id="3.50.50.60">
    <property type="entry name" value="FAD/NAD(P)-binding domain"/>
    <property type="match status" value="2"/>
</dbReference>
<evidence type="ECO:0000259" key="3">
    <source>
        <dbReference type="Pfam" id="PF01266"/>
    </source>
</evidence>
<protein>
    <submittedName>
        <fullName evidence="4">D-amino-acid dehydrogenase</fullName>
        <ecNumber evidence="4">1.4.5.1</ecNumber>
    </submittedName>
</protein>
<dbReference type="EC" id="1.4.5.1" evidence="4"/>
<evidence type="ECO:0000313" key="5">
    <source>
        <dbReference type="Proteomes" id="UP001549251"/>
    </source>
</evidence>
<proteinExistence type="inferred from homology"/>
<evidence type="ECO:0000256" key="2">
    <source>
        <dbReference type="ARBA" id="ARBA00023002"/>
    </source>
</evidence>
<dbReference type="SUPFAM" id="SSF54373">
    <property type="entry name" value="FAD-linked reductases, C-terminal domain"/>
    <property type="match status" value="1"/>
</dbReference>
<dbReference type="InterPro" id="IPR006076">
    <property type="entry name" value="FAD-dep_OxRdtase"/>
</dbReference>
<evidence type="ECO:0000256" key="1">
    <source>
        <dbReference type="ARBA" id="ARBA00009410"/>
    </source>
</evidence>
<dbReference type="Gene3D" id="3.30.9.10">
    <property type="entry name" value="D-Amino Acid Oxidase, subunit A, domain 2"/>
    <property type="match status" value="1"/>
</dbReference>
<reference evidence="4 5" key="1">
    <citation type="submission" date="2024-06" db="EMBL/GenBank/DDBJ databases">
        <title>Sorghum-associated microbial communities from plants grown in Nebraska, USA.</title>
        <authorList>
            <person name="Schachtman D."/>
        </authorList>
    </citation>
    <scope>NUCLEOTIDE SEQUENCE [LARGE SCALE GENOMIC DNA]</scope>
    <source>
        <strain evidence="4 5">1757</strain>
    </source>
</reference>
<keyword evidence="5" id="KW-1185">Reference proteome</keyword>
<dbReference type="Pfam" id="PF01266">
    <property type="entry name" value="DAO"/>
    <property type="match status" value="1"/>
</dbReference>